<evidence type="ECO:0000259" key="6">
    <source>
        <dbReference type="Pfam" id="PF02922"/>
    </source>
</evidence>
<evidence type="ECO:0000256" key="3">
    <source>
        <dbReference type="ARBA" id="ARBA00022801"/>
    </source>
</evidence>
<feature type="domain" description="Pullulanase carbohydrate-binding module 41" evidence="7">
    <location>
        <begin position="38"/>
        <end position="139"/>
    </location>
</feature>
<dbReference type="InterPro" id="IPR013784">
    <property type="entry name" value="Carb-bd-like_fold"/>
</dbReference>
<accession>A0ABS2HFX5</accession>
<dbReference type="InterPro" id="IPR040671">
    <property type="entry name" value="Pullulanase_N2"/>
</dbReference>
<evidence type="ECO:0000313" key="12">
    <source>
        <dbReference type="Proteomes" id="UP000809621"/>
    </source>
</evidence>
<feature type="signal peptide" evidence="5">
    <location>
        <begin position="1"/>
        <end position="30"/>
    </location>
</feature>
<feature type="domain" description="Alpha-1,6-glucosidases pullulanase-type C-terminal" evidence="8">
    <location>
        <begin position="1011"/>
        <end position="1179"/>
    </location>
</feature>
<gene>
    <name evidence="11" type="primary">pulA</name>
    <name evidence="11" type="ORF">JQC93_01075</name>
</gene>
<dbReference type="InterPro" id="IPR005323">
    <property type="entry name" value="CBM41_pullulanase"/>
</dbReference>
<dbReference type="InterPro" id="IPR024561">
    <property type="entry name" value="Pullul_strch_C"/>
</dbReference>
<sequence length="1181" mass="131294">MITTPFRLLSFTIATATLIGTAWQPTPAIASDNSLEPYRVYYQAPSNHDYQSATLYLWNDNNCGALQMPSPDANDWAVGMKPTGVDDSLGAFWELTPTDHPSQCINFIPRVNGVKPLGEFDAKLDFSAVGVDRSVYTQASVAAVYPELIPVKEVTGNTARIHFNTPDLKADEFALHVWNDEQCDQYDGENSTWPGFAPTGVSEAYGVYWDVPIQSVQGCFNFIANNQSADNFQTADLQFRLNKVGVTGNIAMVFKGTDKVFYQPLTAAPVSKAELSGASAIFVDKNVIAVPAQEATSLTLYYSSTGEMAFDEEKQAVRGSEQTIDAVGVSRTVWQVSAPHLKSNFVGFDLDVDTELLKQWVKGQLFAVAEDDNGVLLVTEVQTARLLDALYAKRATALEYGAKVLEQGAEFRLWAPTAHQVTLQQYSADKQLVASHGMTLDSHSGAWHTHAELSHGDYYRYLITLYHPSSKKIETYEVTDPYSLSLSTNSEFSQVVDLDDASLKPSGWDQLQAPHSQANPANFVLYEAHIRDFSALDASTPAEHRGKYSAFTLANTAPLSHLKSLSDVGVSHLHLLPAFDIATIDEAEPNVVNIDQPISQLCERAPELLESKDFGQYCASSDTVAQVLASLQAFETVDNPLVQQLHGHIRNLDSFNWGYDPYHYTVPEGSYATDAEGMQRIVEFREMVMAIKNDIGMNVVMDVVYNHTNAQGLENKSVLDKVVPWYYHRLNEYSGAVEKSTCCANTAPEHRMFAKLIDDSIQTWVKDYKIDAFRWDLMGHHPLSQMKRTLKAAHQHNPEVYFYGEGWNFGEVENNKRFKQATQPNLAGTGIGSFSDRLRDAVRGGGPFDEQETIRRRQGFGNGLYVLPNDLSAADEHTKQEALHLADVIRLGMAGNLANFRFVDSKDKLVTGHEVDYNGVPAGYAKDAWEIQNYVSKHDNQTLWDNHQYKIAYQVDAQTRVRMQAVSLATVMLGQGVPFVHMGSELLRSKSMERDSYDSGDWYNKVDFTQQSNNWNRGLPREDKDGKNWPLISKVIEQAADNAQPTPQHISAMDSFFKELAALRQSSALYRLGKGELISERVSFHNTGSEQIPGLIVMRIDNSGVLFDESLDALRSSIVVVINASPNAVERFNRLDMSGYQLSTLQQHQGSLAMSNEALSSIVDTTFTVGPWSVSVFEQAK</sequence>
<evidence type="ECO:0000256" key="2">
    <source>
        <dbReference type="ARBA" id="ARBA00022729"/>
    </source>
</evidence>
<evidence type="ECO:0000259" key="7">
    <source>
        <dbReference type="Pfam" id="PF03714"/>
    </source>
</evidence>
<comment type="similarity">
    <text evidence="1">Belongs to the glycosyl hydrolase 13 family.</text>
</comment>
<dbReference type="Gene3D" id="3.20.20.80">
    <property type="entry name" value="Glycosidases"/>
    <property type="match status" value="1"/>
</dbReference>
<feature type="domain" description="Pullulanase N2" evidence="9">
    <location>
        <begin position="278"/>
        <end position="388"/>
    </location>
</feature>
<evidence type="ECO:0000313" key="11">
    <source>
        <dbReference type="EMBL" id="MBM7034982.1"/>
    </source>
</evidence>
<dbReference type="SUPFAM" id="SSF81296">
    <property type="entry name" value="E set domains"/>
    <property type="match status" value="2"/>
</dbReference>
<dbReference type="SUPFAM" id="SSF51011">
    <property type="entry name" value="Glycosyl hydrolase domain"/>
    <property type="match status" value="1"/>
</dbReference>
<organism evidence="11 12">
    <name type="scientific">Vibrio ulleungensis</name>
    <dbReference type="NCBI Taxonomy" id="2807619"/>
    <lineage>
        <taxon>Bacteria</taxon>
        <taxon>Pseudomonadati</taxon>
        <taxon>Pseudomonadota</taxon>
        <taxon>Gammaproteobacteria</taxon>
        <taxon>Vibrionales</taxon>
        <taxon>Vibrionaceae</taxon>
        <taxon>Vibrio</taxon>
    </lineage>
</organism>
<evidence type="ECO:0000256" key="4">
    <source>
        <dbReference type="ARBA" id="ARBA00023295"/>
    </source>
</evidence>
<keyword evidence="3" id="KW-0378">Hydrolase</keyword>
<dbReference type="Pfam" id="PF11852">
    <property type="entry name" value="Pullul_strch_C"/>
    <property type="match status" value="1"/>
</dbReference>
<dbReference type="Gene3D" id="2.60.40.1180">
    <property type="entry name" value="Golgi alpha-mannosidase II"/>
    <property type="match status" value="1"/>
</dbReference>
<dbReference type="CDD" id="cd11341">
    <property type="entry name" value="AmyAc_Pullulanase_LD-like"/>
    <property type="match status" value="1"/>
</dbReference>
<feature type="chain" id="PRO_5047329120" evidence="5">
    <location>
        <begin position="31"/>
        <end position="1181"/>
    </location>
</feature>
<evidence type="ECO:0000259" key="8">
    <source>
        <dbReference type="Pfam" id="PF11852"/>
    </source>
</evidence>
<proteinExistence type="inferred from homology"/>
<evidence type="ECO:0000256" key="1">
    <source>
        <dbReference type="ARBA" id="ARBA00008061"/>
    </source>
</evidence>
<dbReference type="InterPro" id="IPR017853">
    <property type="entry name" value="GH"/>
</dbReference>
<dbReference type="PANTHER" id="PTHR43002">
    <property type="entry name" value="GLYCOGEN DEBRANCHING ENZYME"/>
    <property type="match status" value="1"/>
</dbReference>
<feature type="domain" description="Glycoside hydrolase family 13 N-terminal" evidence="6">
    <location>
        <begin position="400"/>
        <end position="483"/>
    </location>
</feature>
<reference evidence="11 12" key="1">
    <citation type="submission" date="2021-02" db="EMBL/GenBank/DDBJ databases">
        <authorList>
            <person name="Park J.-S."/>
        </authorList>
    </citation>
    <scope>NUCLEOTIDE SEQUENCE [LARGE SCALE GENOMIC DNA]</scope>
    <source>
        <strain evidence="11 12">188UL20-2</strain>
    </source>
</reference>
<feature type="domain" description="Pullulanase Ins" evidence="10">
    <location>
        <begin position="581"/>
        <end position="655"/>
    </location>
</feature>
<dbReference type="InterPro" id="IPR014756">
    <property type="entry name" value="Ig_E-set"/>
</dbReference>
<dbReference type="CDD" id="cd10315">
    <property type="entry name" value="CBM41_pullulanase"/>
    <property type="match status" value="1"/>
</dbReference>
<dbReference type="Gene3D" id="2.60.40.1110">
    <property type="match status" value="2"/>
</dbReference>
<protein>
    <submittedName>
        <fullName evidence="11">Pullulanase-type alpha-1,6-glucosidase</fullName>
    </submittedName>
</protein>
<dbReference type="RefSeq" id="WP_205156628.1">
    <property type="nucleotide sequence ID" value="NZ_JAFEUM010000001.1"/>
</dbReference>
<dbReference type="InterPro" id="IPR004193">
    <property type="entry name" value="Glyco_hydro_13_N"/>
</dbReference>
<evidence type="ECO:0000259" key="10">
    <source>
        <dbReference type="Pfam" id="PF18494"/>
    </source>
</evidence>
<feature type="domain" description="Pullulanase carbohydrate-binding module 41" evidence="7">
    <location>
        <begin position="158"/>
        <end position="262"/>
    </location>
</feature>
<keyword evidence="12" id="KW-1185">Reference proteome</keyword>
<dbReference type="SUPFAM" id="SSF49452">
    <property type="entry name" value="Starch-binding domain-like"/>
    <property type="match status" value="2"/>
</dbReference>
<dbReference type="Proteomes" id="UP000809621">
    <property type="component" value="Unassembled WGS sequence"/>
</dbReference>
<dbReference type="NCBIfam" id="TIGR02103">
    <property type="entry name" value="pullul_strch"/>
    <property type="match status" value="1"/>
</dbReference>
<keyword evidence="2 5" id="KW-0732">Signal</keyword>
<dbReference type="EMBL" id="JAFEUM010000001">
    <property type="protein sequence ID" value="MBM7034982.1"/>
    <property type="molecule type" value="Genomic_DNA"/>
</dbReference>
<dbReference type="Gene3D" id="2.60.40.10">
    <property type="entry name" value="Immunoglobulins"/>
    <property type="match status" value="1"/>
</dbReference>
<dbReference type="Pfam" id="PF02922">
    <property type="entry name" value="CBM_48"/>
    <property type="match status" value="1"/>
</dbReference>
<evidence type="ECO:0000259" key="9">
    <source>
        <dbReference type="Pfam" id="PF17967"/>
    </source>
</evidence>
<keyword evidence="4" id="KW-0326">Glycosidase</keyword>
<dbReference type="InterPro" id="IPR011839">
    <property type="entry name" value="Pullul_strch"/>
</dbReference>
<dbReference type="CDD" id="cd02860">
    <property type="entry name" value="E_set_Pullulanase"/>
    <property type="match status" value="1"/>
</dbReference>
<name>A0ABS2HFX5_9VIBR</name>
<dbReference type="Pfam" id="PF03714">
    <property type="entry name" value="PUD"/>
    <property type="match status" value="2"/>
</dbReference>
<evidence type="ECO:0000256" key="5">
    <source>
        <dbReference type="SAM" id="SignalP"/>
    </source>
</evidence>
<comment type="caution">
    <text evidence="11">The sequence shown here is derived from an EMBL/GenBank/DDBJ whole genome shotgun (WGS) entry which is preliminary data.</text>
</comment>
<dbReference type="Gene3D" id="2.60.40.1130">
    <property type="entry name" value="Rab geranylgeranyltransferase alpha-subunit, insert domain"/>
    <property type="match status" value="1"/>
</dbReference>
<dbReference type="InterPro" id="IPR013783">
    <property type="entry name" value="Ig-like_fold"/>
</dbReference>
<dbReference type="Pfam" id="PF18494">
    <property type="entry name" value="Pullulanase_Ins"/>
    <property type="match status" value="1"/>
</dbReference>
<dbReference type="InterPro" id="IPR013780">
    <property type="entry name" value="Glyco_hydro_b"/>
</dbReference>
<dbReference type="InterPro" id="IPR041111">
    <property type="entry name" value="Pullulanase_Ins"/>
</dbReference>
<dbReference type="Pfam" id="PF17967">
    <property type="entry name" value="Pullulanase_N2"/>
    <property type="match status" value="1"/>
</dbReference>
<dbReference type="SUPFAM" id="SSF51445">
    <property type="entry name" value="(Trans)glycosidases"/>
    <property type="match status" value="1"/>
</dbReference>